<dbReference type="GO" id="GO:0008270">
    <property type="term" value="F:zinc ion binding"/>
    <property type="evidence" value="ECO:0007669"/>
    <property type="project" value="InterPro"/>
</dbReference>
<dbReference type="GO" id="GO:0008168">
    <property type="term" value="F:methyltransferase activity"/>
    <property type="evidence" value="ECO:0007669"/>
    <property type="project" value="UniProtKB-KW"/>
</dbReference>
<dbReference type="EMBL" id="PPWZ01000075">
    <property type="protein sequence ID" value="POH36206.1"/>
    <property type="molecule type" value="Genomic_DNA"/>
</dbReference>
<dbReference type="SMART" id="SM00342">
    <property type="entry name" value="HTH_ARAC"/>
    <property type="match status" value="1"/>
</dbReference>
<dbReference type="SUPFAM" id="SSF46689">
    <property type="entry name" value="Homeodomain-like"/>
    <property type="match status" value="2"/>
</dbReference>
<evidence type="ECO:0000313" key="13">
    <source>
        <dbReference type="EMBL" id="POH36206.1"/>
    </source>
</evidence>
<dbReference type="GO" id="GO:0006281">
    <property type="term" value="P:DNA repair"/>
    <property type="evidence" value="ECO:0007669"/>
    <property type="project" value="UniProtKB-KW"/>
</dbReference>
<dbReference type="Pfam" id="PF02805">
    <property type="entry name" value="Ada_Zn_binding"/>
    <property type="match status" value="1"/>
</dbReference>
<evidence type="ECO:0000256" key="1">
    <source>
        <dbReference type="ARBA" id="ARBA00001947"/>
    </source>
</evidence>
<keyword evidence="7" id="KW-0805">Transcription regulation</keyword>
<evidence type="ECO:0000256" key="9">
    <source>
        <dbReference type="ARBA" id="ARBA00023159"/>
    </source>
</evidence>
<dbReference type="GO" id="GO:0043565">
    <property type="term" value="F:sequence-specific DNA binding"/>
    <property type="evidence" value="ECO:0007669"/>
    <property type="project" value="InterPro"/>
</dbReference>
<dbReference type="InterPro" id="IPR016220">
    <property type="entry name" value="Me-P-triester_DNA_alkyl-Trfase"/>
</dbReference>
<reference evidence="13" key="1">
    <citation type="submission" date="2018-01" db="EMBL/GenBank/DDBJ databases">
        <title>Genome sequnecing of Lactobacillus formosensis KACC 18721.</title>
        <authorList>
            <person name="Kim S.-J."/>
            <person name="Heo J."/>
        </authorList>
    </citation>
    <scope>NUCLEOTIDE SEQUENCE</scope>
    <source>
        <strain evidence="13">KACC 18721</strain>
    </source>
</reference>
<dbReference type="SUPFAM" id="SSF57884">
    <property type="entry name" value="Ada DNA repair protein, N-terminal domain (N-Ada 10)"/>
    <property type="match status" value="1"/>
</dbReference>
<keyword evidence="10" id="KW-0804">Transcription</keyword>
<evidence type="ECO:0000256" key="11">
    <source>
        <dbReference type="ARBA" id="ARBA00023204"/>
    </source>
</evidence>
<evidence type="ECO:0000256" key="3">
    <source>
        <dbReference type="ARBA" id="ARBA00022679"/>
    </source>
</evidence>
<organism evidence="13">
    <name type="scientific">Companilactobacillus formosensis</name>
    <dbReference type="NCBI Taxonomy" id="1617889"/>
    <lineage>
        <taxon>Bacteria</taxon>
        <taxon>Bacillati</taxon>
        <taxon>Bacillota</taxon>
        <taxon>Bacilli</taxon>
        <taxon>Lactobacillales</taxon>
        <taxon>Lactobacillaceae</taxon>
        <taxon>Companilactobacillus</taxon>
    </lineage>
</organism>
<evidence type="ECO:0000256" key="5">
    <source>
        <dbReference type="ARBA" id="ARBA00022763"/>
    </source>
</evidence>
<gene>
    <name evidence="13" type="ORF">C2R26_09575</name>
</gene>
<comment type="cofactor">
    <cofactor evidence="1">
        <name>Zn(2+)</name>
        <dbReference type="ChEBI" id="CHEBI:29105"/>
    </cofactor>
</comment>
<dbReference type="PANTHER" id="PTHR43280:SF28">
    <property type="entry name" value="HTH-TYPE TRANSCRIPTIONAL ACTIVATOR RHAS"/>
    <property type="match status" value="1"/>
</dbReference>
<dbReference type="PIRSF" id="PIRSF000408">
    <property type="entry name" value="Alkyltransferas_AdaA"/>
    <property type="match status" value="1"/>
</dbReference>
<dbReference type="GO" id="GO:0003700">
    <property type="term" value="F:DNA-binding transcription factor activity"/>
    <property type="evidence" value="ECO:0007669"/>
    <property type="project" value="InterPro"/>
</dbReference>
<keyword evidence="8" id="KW-0238">DNA-binding</keyword>
<keyword evidence="11" id="KW-0234">DNA repair</keyword>
<evidence type="ECO:0000256" key="8">
    <source>
        <dbReference type="ARBA" id="ARBA00023125"/>
    </source>
</evidence>
<evidence type="ECO:0000259" key="12">
    <source>
        <dbReference type="PROSITE" id="PS01124"/>
    </source>
</evidence>
<accession>A0A2P4R4T3</accession>
<dbReference type="InterPro" id="IPR035451">
    <property type="entry name" value="Ada-like_dom_sf"/>
</dbReference>
<keyword evidence="5" id="KW-0227">DNA damage</keyword>
<keyword evidence="6" id="KW-0862">Zinc</keyword>
<dbReference type="PANTHER" id="PTHR43280">
    <property type="entry name" value="ARAC-FAMILY TRANSCRIPTIONAL REGULATOR"/>
    <property type="match status" value="1"/>
</dbReference>
<proteinExistence type="predicted"/>
<dbReference type="Gene3D" id="1.10.10.60">
    <property type="entry name" value="Homeodomain-like"/>
    <property type="match status" value="2"/>
</dbReference>
<dbReference type="PROSITE" id="PS00041">
    <property type="entry name" value="HTH_ARAC_FAMILY_1"/>
    <property type="match status" value="1"/>
</dbReference>
<keyword evidence="2" id="KW-0489">Methyltransferase</keyword>
<feature type="domain" description="HTH araC/xylS-type" evidence="12">
    <location>
        <begin position="82"/>
        <end position="180"/>
    </location>
</feature>
<dbReference type="PRINTS" id="PR00032">
    <property type="entry name" value="HTHARAC"/>
</dbReference>
<dbReference type="GO" id="GO:0032259">
    <property type="term" value="P:methylation"/>
    <property type="evidence" value="ECO:0007669"/>
    <property type="project" value="UniProtKB-KW"/>
</dbReference>
<keyword evidence="3" id="KW-0808">Transferase</keyword>
<keyword evidence="9" id="KW-0010">Activator</keyword>
<evidence type="ECO:0000256" key="10">
    <source>
        <dbReference type="ARBA" id="ARBA00023163"/>
    </source>
</evidence>
<dbReference type="InterPro" id="IPR020449">
    <property type="entry name" value="Tscrpt_reg_AraC-type_HTH"/>
</dbReference>
<evidence type="ECO:0000256" key="4">
    <source>
        <dbReference type="ARBA" id="ARBA00022723"/>
    </source>
</evidence>
<dbReference type="PROSITE" id="PS01124">
    <property type="entry name" value="HTH_ARAC_FAMILY_2"/>
    <property type="match status" value="1"/>
</dbReference>
<dbReference type="InterPro" id="IPR018062">
    <property type="entry name" value="HTH_AraC-typ_CS"/>
</dbReference>
<dbReference type="Gene3D" id="3.40.10.10">
    <property type="entry name" value="DNA Methylphosphotriester Repair Domain"/>
    <property type="match status" value="1"/>
</dbReference>
<comment type="caution">
    <text evidence="13">The sequence shown here is derived from an EMBL/GenBank/DDBJ whole genome shotgun (WGS) entry which is preliminary data.</text>
</comment>
<keyword evidence="4" id="KW-0479">Metal-binding</keyword>
<protein>
    <submittedName>
        <fullName evidence="13">AraC family transcriptional regulator</fullName>
    </submittedName>
</protein>
<name>A0A2P4R4T3_9LACO</name>
<evidence type="ECO:0000256" key="7">
    <source>
        <dbReference type="ARBA" id="ARBA00023015"/>
    </source>
</evidence>
<evidence type="ECO:0000256" key="6">
    <source>
        <dbReference type="ARBA" id="ARBA00022833"/>
    </source>
</evidence>
<dbReference type="Pfam" id="PF12833">
    <property type="entry name" value="HTH_18"/>
    <property type="match status" value="1"/>
</dbReference>
<dbReference type="AlphaFoldDB" id="A0A2P4R4T3"/>
<dbReference type="InterPro" id="IPR004026">
    <property type="entry name" value="Ada_DNA_repair_Zn-bd"/>
</dbReference>
<evidence type="ECO:0000256" key="2">
    <source>
        <dbReference type="ARBA" id="ARBA00022603"/>
    </source>
</evidence>
<dbReference type="InterPro" id="IPR009057">
    <property type="entry name" value="Homeodomain-like_sf"/>
</dbReference>
<dbReference type="InterPro" id="IPR018060">
    <property type="entry name" value="HTH_AraC"/>
</dbReference>
<sequence length="184" mass="21383">MLALNKTRWQAIIKNDKSMDNIFFYGVTTTKIFCKPSCHSKAPKFTNTVIFQNQTEALKSGFRPCKRCQPTGQRVSNEIWVEQIKTYIQNNYSQKLTLTIIAETCHGSASNLQRIFTKYTQQSPTVYLNNLRLQKAQQLLRQTNDALPKIAQKCGFNSSSYFNTKFKQKFNMTPLQYKESFLHK</sequence>